<dbReference type="InterPro" id="IPR006202">
    <property type="entry name" value="Neur_chan_lig-bd"/>
</dbReference>
<accession>A0A182S7J7</accession>
<evidence type="ECO:0000256" key="2">
    <source>
        <dbReference type="SAM" id="Phobius"/>
    </source>
</evidence>
<feature type="domain" description="Neurotransmitter-gated ion-channel ligand-binding" evidence="3">
    <location>
        <begin position="572"/>
        <end position="729"/>
    </location>
</feature>
<dbReference type="Pfam" id="PF24384">
    <property type="entry name" value="Ig_TMM62"/>
    <property type="match status" value="1"/>
</dbReference>
<dbReference type="GO" id="GO:0016020">
    <property type="term" value="C:membrane"/>
    <property type="evidence" value="ECO:0007669"/>
    <property type="project" value="InterPro"/>
</dbReference>
<evidence type="ECO:0000313" key="5">
    <source>
        <dbReference type="EnsemblMetazoa" id="AMAM001270-PA"/>
    </source>
</evidence>
<feature type="transmembrane region" description="Helical" evidence="2">
    <location>
        <begin position="505"/>
        <end position="523"/>
    </location>
</feature>
<dbReference type="CDD" id="cd07401">
    <property type="entry name" value="MPP_TMEM62_N"/>
    <property type="match status" value="1"/>
</dbReference>
<dbReference type="Gene3D" id="3.60.21.10">
    <property type="match status" value="1"/>
</dbReference>
<keyword evidence="2" id="KW-1133">Transmembrane helix</keyword>
<keyword evidence="2" id="KW-0812">Transmembrane</keyword>
<feature type="transmembrane region" description="Helical" evidence="2">
    <location>
        <begin position="448"/>
        <end position="470"/>
    </location>
</feature>
<feature type="transmembrane region" description="Helical" evidence="2">
    <location>
        <begin position="530"/>
        <end position="546"/>
    </location>
</feature>
<organism evidence="5 6">
    <name type="scientific">Anopheles maculatus</name>
    <dbReference type="NCBI Taxonomy" id="74869"/>
    <lineage>
        <taxon>Eukaryota</taxon>
        <taxon>Metazoa</taxon>
        <taxon>Ecdysozoa</taxon>
        <taxon>Arthropoda</taxon>
        <taxon>Hexapoda</taxon>
        <taxon>Insecta</taxon>
        <taxon>Pterygota</taxon>
        <taxon>Neoptera</taxon>
        <taxon>Endopterygota</taxon>
        <taxon>Diptera</taxon>
        <taxon>Nematocera</taxon>
        <taxon>Culicoidea</taxon>
        <taxon>Culicidae</taxon>
        <taxon>Anophelinae</taxon>
        <taxon>Anopheles</taxon>
        <taxon>Anopheles maculatus group</taxon>
    </lineage>
</organism>
<feature type="transmembrane region" description="Helical" evidence="2">
    <location>
        <begin position="951"/>
        <end position="969"/>
    </location>
</feature>
<dbReference type="PANTHER" id="PTHR14795:SF0">
    <property type="entry name" value="TRANSMEMBRANE PROTEIN 62"/>
    <property type="match status" value="1"/>
</dbReference>
<dbReference type="SUPFAM" id="SSF63712">
    <property type="entry name" value="Nicotinic receptor ligand binding domain-like"/>
    <property type="match status" value="1"/>
</dbReference>
<keyword evidence="2" id="KW-0472">Membrane</keyword>
<reference evidence="5" key="2">
    <citation type="submission" date="2020-05" db="UniProtKB">
        <authorList>
            <consortium name="EnsemblMetazoa"/>
        </authorList>
    </citation>
    <scope>IDENTIFICATION</scope>
    <source>
        <strain evidence="5">maculatus3</strain>
    </source>
</reference>
<protein>
    <recommendedName>
        <fullName evidence="7">Calcineurin-like phosphoesterase domain-containing protein</fullName>
    </recommendedName>
</protein>
<dbReference type="EnsemblMetazoa" id="AMAM001270-RA">
    <property type="protein sequence ID" value="AMAM001270-PA"/>
    <property type="gene ID" value="AMAM001270"/>
</dbReference>
<dbReference type="SUPFAM" id="SSF56300">
    <property type="entry name" value="Metallo-dependent phosphatases"/>
    <property type="match status" value="1"/>
</dbReference>
<dbReference type="AlphaFoldDB" id="A0A182S7J7"/>
<reference evidence="6" key="1">
    <citation type="submission" date="2013-09" db="EMBL/GenBank/DDBJ databases">
        <title>The Genome Sequence of Anopheles maculatus species B.</title>
        <authorList>
            <consortium name="The Broad Institute Genomics Platform"/>
            <person name="Neafsey D.E."/>
            <person name="Besansky N."/>
            <person name="Howell P."/>
            <person name="Walton C."/>
            <person name="Young S.K."/>
            <person name="Zeng Q."/>
            <person name="Gargeya S."/>
            <person name="Fitzgerald M."/>
            <person name="Haas B."/>
            <person name="Abouelleil A."/>
            <person name="Allen A.W."/>
            <person name="Alvarado L."/>
            <person name="Arachchi H.M."/>
            <person name="Berlin A.M."/>
            <person name="Chapman S.B."/>
            <person name="Gainer-Dewar J."/>
            <person name="Goldberg J."/>
            <person name="Griggs A."/>
            <person name="Gujja S."/>
            <person name="Hansen M."/>
            <person name="Howarth C."/>
            <person name="Imamovic A."/>
            <person name="Ireland A."/>
            <person name="Larimer J."/>
            <person name="McCowan C."/>
            <person name="Murphy C."/>
            <person name="Pearson M."/>
            <person name="Poon T.W."/>
            <person name="Priest M."/>
            <person name="Roberts A."/>
            <person name="Saif S."/>
            <person name="Shea T."/>
            <person name="Sisk P."/>
            <person name="Sykes S."/>
            <person name="Wortman J."/>
            <person name="Nusbaum C."/>
            <person name="Birren B."/>
        </authorList>
    </citation>
    <scope>NUCLEOTIDE SEQUENCE [LARGE SCALE GENOMIC DNA]</scope>
    <source>
        <strain evidence="6">maculatus3</strain>
    </source>
</reference>
<dbReference type="Proteomes" id="UP000075901">
    <property type="component" value="Unassembled WGS sequence"/>
</dbReference>
<dbReference type="Pfam" id="PF02931">
    <property type="entry name" value="Neur_chan_LBD"/>
    <property type="match status" value="1"/>
</dbReference>
<evidence type="ECO:0008006" key="7">
    <source>
        <dbReference type="Google" id="ProtNLM"/>
    </source>
</evidence>
<feature type="transmembrane region" description="Helical" evidence="2">
    <location>
        <begin position="774"/>
        <end position="796"/>
    </location>
</feature>
<feature type="region of interest" description="Disordered" evidence="1">
    <location>
        <begin position="913"/>
        <end position="932"/>
    </location>
</feature>
<sequence>MRFTTVAFALIVFIVVFSIFVANLANLIGIDKQLSNRLDAASNDGQQRHHKQLKLDDQHNHLMWFLQVSDIHISMYLDPARVPQLIEFCNRTVDIISPSVVLASGDLTDAKTSNFLGSQQHEQEWRWYHEVLRDTNVLNKTVWLDIRGNHDNFNVPALQARQDLFTNYSAQGKYHTRSYMQQLVAGGERYTFIAVDACLDPGPKRPFNFVGMLSRNETQHLINLAERSRELETNYTIWFGHYPTSCILTPGLGTGGIRNLIGRYREAYAYLSGHFHTLGGAVPRMYTLQEEGFLELELGDWMRNRRYRLAAFDHGLFSFVDVHHNQWPVVLVTNPKDALFNIPGKEDLQSIKDSTHIRMLIFSPAKIVECQAKIDGAGWQDCKRASHQLFVVPWEPSRYKRGLHKLLIYVLDADGRSRVVEQQFTLDGSRLQFDFLAKLVLMYDTNKVFQTFFSVALIIYLVPLCVFRIWHTLVRRGTLTRPRLRTMCCGGWIRKMWILSTVDRLMFPIVGYCLYLTCGPWSIGEVIDGHMGVVFVWGIFVNNAFLPGTLTYLYGFFQLMLCQLPLTIIFANNVVRRYNPRYRPVKYQQDRLAMYIGAEVINVEKVRNDDSKLEITLELLMQWYDAFLHWNKRTSGNIETINVAEQDLWTPTFAAKSFHKSPRIQSTKQCSRVKCHLSYDGEVIYTVLCTFKVDCYTEPRYWAFDTKICTLRIYSVEYDTNQLSLFHFQRRLSYPSYPLLPYKITSFQMATVNSTMSPEFRMDIVIERLIGSHLVVFLVLIVILCLLNLFSLWFNINSSARTITAVLGTVMQSMFLVILYWYGIVKMKPVIPLAHLLLGSFAFGAIACGWTYFVRGQISTRKRFTTCPRTVAQVIGFLRKNRPLASFLSIGYLNGTSTEGKLANDWEDTRVQQNTPTAVDNERQQDDDMTSSGNEECDVVHWQEVVQPLDRILFCALLTAYLLMFIVYVC</sequence>
<name>A0A182S7J7_9DIPT</name>
<evidence type="ECO:0000259" key="4">
    <source>
        <dbReference type="Pfam" id="PF24384"/>
    </source>
</evidence>
<feature type="domain" description="TMEM62 Ig-like" evidence="4">
    <location>
        <begin position="325"/>
        <end position="429"/>
    </location>
</feature>
<dbReference type="InterPro" id="IPR056229">
    <property type="entry name" value="Ig_TMM62"/>
</dbReference>
<dbReference type="VEuPathDB" id="VectorBase:AMAM001270"/>
<evidence type="ECO:0000256" key="1">
    <source>
        <dbReference type="SAM" id="MobiDB-lite"/>
    </source>
</evidence>
<dbReference type="InterPro" id="IPR036734">
    <property type="entry name" value="Neur_chan_lig-bd_sf"/>
</dbReference>
<proteinExistence type="predicted"/>
<feature type="transmembrane region" description="Helical" evidence="2">
    <location>
        <begin position="834"/>
        <end position="853"/>
    </location>
</feature>
<dbReference type="InterPro" id="IPR029052">
    <property type="entry name" value="Metallo-depent_PP-like"/>
</dbReference>
<dbReference type="Gene3D" id="2.70.170.10">
    <property type="entry name" value="Neurotransmitter-gated ion-channel ligand-binding domain"/>
    <property type="match status" value="1"/>
</dbReference>
<feature type="transmembrane region" description="Helical" evidence="2">
    <location>
        <begin position="6"/>
        <end position="28"/>
    </location>
</feature>
<dbReference type="GO" id="GO:0005230">
    <property type="term" value="F:extracellular ligand-gated monoatomic ion channel activity"/>
    <property type="evidence" value="ECO:0007669"/>
    <property type="project" value="InterPro"/>
</dbReference>
<dbReference type="InterPro" id="IPR041871">
    <property type="entry name" value="MPP_TMEM62"/>
</dbReference>
<keyword evidence="6" id="KW-1185">Reference proteome</keyword>
<dbReference type="PANTHER" id="PTHR14795">
    <property type="entry name" value="HELICASE RELATED"/>
    <property type="match status" value="1"/>
</dbReference>
<dbReference type="CDD" id="cd18989">
    <property type="entry name" value="LGIC_ECD_cation"/>
    <property type="match status" value="1"/>
</dbReference>
<evidence type="ECO:0000259" key="3">
    <source>
        <dbReference type="Pfam" id="PF02931"/>
    </source>
</evidence>
<evidence type="ECO:0000313" key="6">
    <source>
        <dbReference type="Proteomes" id="UP000075901"/>
    </source>
</evidence>
<feature type="transmembrane region" description="Helical" evidence="2">
    <location>
        <begin position="802"/>
        <end position="822"/>
    </location>
</feature>